<dbReference type="GO" id="GO:0008298">
    <property type="term" value="P:intracellular mRNA localization"/>
    <property type="evidence" value="ECO:0007669"/>
    <property type="project" value="TreeGrafter"/>
</dbReference>
<feature type="compositionally biased region" description="Basic and acidic residues" evidence="2">
    <location>
        <begin position="453"/>
        <end position="480"/>
    </location>
</feature>
<dbReference type="GO" id="GO:0003729">
    <property type="term" value="F:mRNA binding"/>
    <property type="evidence" value="ECO:0007669"/>
    <property type="project" value="TreeGrafter"/>
</dbReference>
<evidence type="ECO:0000256" key="2">
    <source>
        <dbReference type="SAM" id="MobiDB-lite"/>
    </source>
</evidence>
<evidence type="ECO:0008006" key="5">
    <source>
        <dbReference type="Google" id="ProtNLM"/>
    </source>
</evidence>
<feature type="coiled-coil region" evidence="1">
    <location>
        <begin position="403"/>
        <end position="445"/>
    </location>
</feature>
<comment type="caution">
    <text evidence="3">The sequence shown here is derived from an EMBL/GenBank/DDBJ whole genome shotgun (WGS) entry which is preliminary data.</text>
</comment>
<protein>
    <recommendedName>
        <fullName evidence="5">Nuclear segregation protein BFR1</fullName>
    </recommendedName>
</protein>
<feature type="region of interest" description="Disordered" evidence="2">
    <location>
        <begin position="453"/>
        <end position="490"/>
    </location>
</feature>
<dbReference type="GO" id="GO:0005783">
    <property type="term" value="C:endoplasmic reticulum"/>
    <property type="evidence" value="ECO:0007669"/>
    <property type="project" value="TreeGrafter"/>
</dbReference>
<proteinExistence type="predicted"/>
<organism evidence="3 4">
    <name type="scientific">Pichia membranifaciens</name>
    <dbReference type="NCBI Taxonomy" id="4926"/>
    <lineage>
        <taxon>Eukaryota</taxon>
        <taxon>Fungi</taxon>
        <taxon>Dikarya</taxon>
        <taxon>Ascomycota</taxon>
        <taxon>Saccharomycotina</taxon>
        <taxon>Pichiomycetes</taxon>
        <taxon>Pichiales</taxon>
        <taxon>Pichiaceae</taxon>
        <taxon>Pichia</taxon>
    </lineage>
</organism>
<dbReference type="InterPro" id="IPR039604">
    <property type="entry name" value="Bfr1"/>
</dbReference>
<accession>A0A1Q2YLX3</accession>
<keyword evidence="1" id="KW-0175">Coiled coil</keyword>
<evidence type="ECO:0000313" key="3">
    <source>
        <dbReference type="EMBL" id="GAV30373.1"/>
    </source>
</evidence>
<evidence type="ECO:0000256" key="1">
    <source>
        <dbReference type="SAM" id="Coils"/>
    </source>
</evidence>
<dbReference type="Gene3D" id="1.20.58.60">
    <property type="match status" value="1"/>
</dbReference>
<evidence type="ECO:0000313" key="4">
    <source>
        <dbReference type="Proteomes" id="UP000186136"/>
    </source>
</evidence>
<reference evidence="3 4" key="1">
    <citation type="submission" date="2016-08" db="EMBL/GenBank/DDBJ databases">
        <title>Whole genome shotgun sequence of Pichia membranifaciens KS47-1.</title>
        <authorList>
            <person name="Konishi M."/>
            <person name="Ishida M."/>
            <person name="Arakawa T."/>
            <person name="Kato Y."/>
            <person name="Horiuchi J."/>
        </authorList>
    </citation>
    <scope>NUCLEOTIDE SEQUENCE [LARGE SCALE GENOMIC DNA]</scope>
    <source>
        <strain evidence="3 4">KS47-1</strain>
    </source>
</reference>
<dbReference type="Proteomes" id="UP000186136">
    <property type="component" value="Unassembled WGS sequence"/>
</dbReference>
<dbReference type="EMBL" id="BDGI01000175">
    <property type="protein sequence ID" value="GAV30373.1"/>
    <property type="molecule type" value="Genomic_DNA"/>
</dbReference>
<feature type="compositionally biased region" description="Low complexity" evidence="2">
    <location>
        <begin position="481"/>
        <end position="490"/>
    </location>
</feature>
<feature type="coiled-coil region" evidence="1">
    <location>
        <begin position="161"/>
        <end position="274"/>
    </location>
</feature>
<gene>
    <name evidence="3" type="ORF">PMKS-003884</name>
</gene>
<feature type="region of interest" description="Disordered" evidence="2">
    <location>
        <begin position="1"/>
        <end position="24"/>
    </location>
</feature>
<dbReference type="PANTHER" id="PTHR31027:SF2">
    <property type="entry name" value="LEBERCILIN DOMAIN-CONTAINING PROTEIN"/>
    <property type="match status" value="1"/>
</dbReference>
<dbReference type="AlphaFoldDB" id="A0A1Q2YLX3"/>
<name>A0A1Q2YLX3_9ASCO</name>
<dbReference type="OrthoDB" id="2195113at2759"/>
<sequence length="490" mass="55941">MVSEIPEIEPPKQRRFIKQPDVEQKNKKIDKLNDDIKKIEASITLISTQIESTATPKADAEKRKTLTAELRKIVSFQDDIKKKRHNINDQIRLIDQNIKKKISEINAKTSKYNFKTVEDIDNSIRKIENSIESGNLMLVEEKKALKEITALNKLKKDFAGIESTQKSIDSDKAKIAELKASLSTITNKEIQSQFESITKELDELSEKNKSIQTKRDELFNKRRALQNDKYELLKEIRKIRDDFDAKFKRFKSDMDNERKKREEEEKAYRLYLERKDLLEEIQQLESSAKVPAFTEEITQVKAAISSLDPAVKFEEEEVSALDTLGSSALDKVTTKVFEIKLPEDAEIIKKEEETFFAPTIKSKKGKKNNKKKQNKAIDSHVVTQLTVIGVNVPATQDDIPKVVEQLQEKLEEYKKNQVDANKKNAEQANEKISKIKETIADLDKQILAELAKEKERANAGSETPEKEEAKEEAEPAKADDAPVAVAAEAN</sequence>
<dbReference type="PANTHER" id="PTHR31027">
    <property type="entry name" value="NUCLEAR SEGREGATION PROTEIN BFR1"/>
    <property type="match status" value="1"/>
</dbReference>
<keyword evidence="4" id="KW-1185">Reference proteome</keyword>
<dbReference type="GO" id="GO:1990904">
    <property type="term" value="C:ribonucleoprotein complex"/>
    <property type="evidence" value="ECO:0007669"/>
    <property type="project" value="TreeGrafter"/>
</dbReference>
<dbReference type="GO" id="GO:0042175">
    <property type="term" value="C:nuclear outer membrane-endoplasmic reticulum membrane network"/>
    <property type="evidence" value="ECO:0007669"/>
    <property type="project" value="TreeGrafter"/>
</dbReference>